<gene>
    <name evidence="2" type="ORF">H8K55_02675</name>
</gene>
<reference evidence="2 3" key="1">
    <citation type="submission" date="2020-08" db="EMBL/GenBank/DDBJ databases">
        <title>Novel species isolated from subtropical streams in China.</title>
        <authorList>
            <person name="Lu H."/>
        </authorList>
    </citation>
    <scope>NUCLEOTIDE SEQUENCE [LARGE SCALE GENOMIC DNA]</scope>
    <source>
        <strain evidence="2 3">LX15W</strain>
    </source>
</reference>
<dbReference type="SUPFAM" id="SSF55961">
    <property type="entry name" value="Bet v1-like"/>
    <property type="match status" value="1"/>
</dbReference>
<name>A0ABR6Y787_9BURK</name>
<dbReference type="Proteomes" id="UP000624279">
    <property type="component" value="Unassembled WGS sequence"/>
</dbReference>
<organism evidence="2 3">
    <name type="scientific">Undibacterium flavidum</name>
    <dbReference type="NCBI Taxonomy" id="2762297"/>
    <lineage>
        <taxon>Bacteria</taxon>
        <taxon>Pseudomonadati</taxon>
        <taxon>Pseudomonadota</taxon>
        <taxon>Betaproteobacteria</taxon>
        <taxon>Burkholderiales</taxon>
        <taxon>Oxalobacteraceae</taxon>
        <taxon>Undibacterium</taxon>
    </lineage>
</organism>
<keyword evidence="1" id="KW-0472">Membrane</keyword>
<evidence type="ECO:0000313" key="3">
    <source>
        <dbReference type="Proteomes" id="UP000624279"/>
    </source>
</evidence>
<comment type="caution">
    <text evidence="2">The sequence shown here is derived from an EMBL/GenBank/DDBJ whole genome shotgun (WGS) entry which is preliminary data.</text>
</comment>
<accession>A0ABR6Y787</accession>
<evidence type="ECO:0000313" key="2">
    <source>
        <dbReference type="EMBL" id="MBC3872479.1"/>
    </source>
</evidence>
<dbReference type="EMBL" id="JACOGA010000002">
    <property type="protein sequence ID" value="MBC3872479.1"/>
    <property type="molecule type" value="Genomic_DNA"/>
</dbReference>
<sequence length="366" mass="40490">MSELNSDNAGQDPALPFSDSDISIRVNAIEQSVIKEVESRPMHESLLRGIGYLVWCGLIAGAGAVYGVTAYSFFVNFLSAGSGVMLTSFLVGIPLAMGMIVAYLSEKKKMRGVAVAGGISMLALSLFAFAVGALFREGTICLVMAMGLFIPLMLLGALISVIISWMSPDQSGRLSAVVLLMPFAFGGIEQNIEAPTIKQQTQRSVYIEASPEKIWKLINFPLDIRPDELKNGFAYKIGVPYPLEARTLEERVGGKRQLLWQRGVRFEEEITEWQENRRIAWKYLFTPESFPSGSLDDHVVIGGQYFDIEDTSYTLSPEGKGTRLTVQVGTRVSTHFNWYADFCARYLVGDTAETILNFYKQRAQAT</sequence>
<feature type="transmembrane region" description="Helical" evidence="1">
    <location>
        <begin position="142"/>
        <end position="165"/>
    </location>
</feature>
<keyword evidence="1" id="KW-1133">Transmembrane helix</keyword>
<feature type="transmembrane region" description="Helical" evidence="1">
    <location>
        <begin position="113"/>
        <end position="136"/>
    </location>
</feature>
<keyword evidence="3" id="KW-1185">Reference proteome</keyword>
<evidence type="ECO:0000256" key="1">
    <source>
        <dbReference type="SAM" id="Phobius"/>
    </source>
</evidence>
<dbReference type="Gene3D" id="3.30.530.20">
    <property type="match status" value="1"/>
</dbReference>
<dbReference type="CDD" id="cd07814">
    <property type="entry name" value="SRPBCC_CalC_Aha1-like"/>
    <property type="match status" value="1"/>
</dbReference>
<keyword evidence="1" id="KW-0812">Transmembrane</keyword>
<evidence type="ECO:0008006" key="4">
    <source>
        <dbReference type="Google" id="ProtNLM"/>
    </source>
</evidence>
<feature type="transmembrane region" description="Helical" evidence="1">
    <location>
        <begin position="50"/>
        <end position="74"/>
    </location>
</feature>
<dbReference type="InterPro" id="IPR023393">
    <property type="entry name" value="START-like_dom_sf"/>
</dbReference>
<dbReference type="RefSeq" id="WP_186940478.1">
    <property type="nucleotide sequence ID" value="NZ_JACOGA010000002.1"/>
</dbReference>
<protein>
    <recommendedName>
        <fullName evidence="4">Polyketide cyclase/dehydrase/lipid transport protein</fullName>
    </recommendedName>
</protein>
<feature type="transmembrane region" description="Helical" evidence="1">
    <location>
        <begin position="80"/>
        <end position="104"/>
    </location>
</feature>
<proteinExistence type="predicted"/>